<dbReference type="OrthoDB" id="9970333at2759"/>
<sequence length="273" mass="30162">MIESLLSGDNNLHQSIVKALDACNRVTKSFGDDYSDPTETKVKSWHKTGINGEVSSPDMSSMGGTKSMRQALVTGRPMEMSCHITWLMTLHECRGSATASAGPDAHSQSPAIQDPPGYAEVGYVDGPLVRVGRSTGAKTNQLMCGTGDEVLNPGQTVTKGLYKEQLSGVDEAPRQQGVNTAAVKFLHDKIEKLGWELLPHPLYSPDLAPPDYHLFGSTQHSLAENKLRNRDQVEIWVSTFFESQPPEFFKKGIHFLRGLWRNVIDNNGDYHFY</sequence>
<dbReference type="EMBL" id="UZAH01027046">
    <property type="protein sequence ID" value="VDO88072.1"/>
    <property type="molecule type" value="Genomic_DNA"/>
</dbReference>
<feature type="region of interest" description="Disordered" evidence="1">
    <location>
        <begin position="97"/>
        <end position="117"/>
    </location>
</feature>
<dbReference type="Gene3D" id="3.30.420.10">
    <property type="entry name" value="Ribonuclease H-like superfamily/Ribonuclease H"/>
    <property type="match status" value="1"/>
</dbReference>
<dbReference type="WBParaSite" id="HPBE_0001128201-mRNA-1">
    <property type="protein sequence ID" value="HPBE_0001128201-mRNA-1"/>
    <property type="gene ID" value="HPBE_0001128201"/>
</dbReference>
<proteinExistence type="predicted"/>
<reference evidence="4" key="2">
    <citation type="submission" date="2019-09" db="UniProtKB">
        <authorList>
            <consortium name="WormBaseParasite"/>
        </authorList>
    </citation>
    <scope>IDENTIFICATION</scope>
</reference>
<dbReference type="PANTHER" id="PTHR46060">
    <property type="entry name" value="MARINER MOS1 TRANSPOSASE-LIKE PROTEIN"/>
    <property type="match status" value="1"/>
</dbReference>
<keyword evidence="3" id="KW-1185">Reference proteome</keyword>
<name>A0A183FTA9_HELPZ</name>
<dbReference type="Proteomes" id="UP000050761">
    <property type="component" value="Unassembled WGS sequence"/>
</dbReference>
<gene>
    <name evidence="2" type="ORF">HPBE_LOCUS11283</name>
</gene>
<evidence type="ECO:0000313" key="4">
    <source>
        <dbReference type="WBParaSite" id="HPBE_0001128201-mRNA-1"/>
    </source>
</evidence>
<reference evidence="2 3" key="1">
    <citation type="submission" date="2018-11" db="EMBL/GenBank/DDBJ databases">
        <authorList>
            <consortium name="Pathogen Informatics"/>
        </authorList>
    </citation>
    <scope>NUCLEOTIDE SEQUENCE [LARGE SCALE GENOMIC DNA]</scope>
</reference>
<evidence type="ECO:0000313" key="2">
    <source>
        <dbReference type="EMBL" id="VDO88072.1"/>
    </source>
</evidence>
<dbReference type="PANTHER" id="PTHR46060:SF1">
    <property type="entry name" value="MARINER MOS1 TRANSPOSASE-LIKE PROTEIN"/>
    <property type="match status" value="1"/>
</dbReference>
<dbReference type="GO" id="GO:0003676">
    <property type="term" value="F:nucleic acid binding"/>
    <property type="evidence" value="ECO:0007669"/>
    <property type="project" value="InterPro"/>
</dbReference>
<dbReference type="InterPro" id="IPR036397">
    <property type="entry name" value="RNaseH_sf"/>
</dbReference>
<accession>A0A183FTA9</accession>
<dbReference type="AlphaFoldDB" id="A0A183FTA9"/>
<evidence type="ECO:0000313" key="3">
    <source>
        <dbReference type="Proteomes" id="UP000050761"/>
    </source>
</evidence>
<evidence type="ECO:0000256" key="1">
    <source>
        <dbReference type="SAM" id="MobiDB-lite"/>
    </source>
</evidence>
<dbReference type="InterPro" id="IPR052709">
    <property type="entry name" value="Transposase-MT_Hybrid"/>
</dbReference>
<organism evidence="3 4">
    <name type="scientific">Heligmosomoides polygyrus</name>
    <name type="common">Parasitic roundworm</name>
    <dbReference type="NCBI Taxonomy" id="6339"/>
    <lineage>
        <taxon>Eukaryota</taxon>
        <taxon>Metazoa</taxon>
        <taxon>Ecdysozoa</taxon>
        <taxon>Nematoda</taxon>
        <taxon>Chromadorea</taxon>
        <taxon>Rhabditida</taxon>
        <taxon>Rhabditina</taxon>
        <taxon>Rhabditomorpha</taxon>
        <taxon>Strongyloidea</taxon>
        <taxon>Heligmosomidae</taxon>
        <taxon>Heligmosomoides</taxon>
    </lineage>
</organism>
<protein>
    <submittedName>
        <fullName evidence="4">Histone-lysine N-methyltransferase SETMAR</fullName>
    </submittedName>
</protein>
<accession>A0A3P8CUZ8</accession>